<evidence type="ECO:0000256" key="6">
    <source>
        <dbReference type="ARBA" id="ARBA00023065"/>
    </source>
</evidence>
<reference evidence="12" key="1">
    <citation type="submission" date="2021-02" db="EMBL/GenBank/DDBJ databases">
        <authorList>
            <person name="Nowell W R."/>
        </authorList>
    </citation>
    <scope>NUCLEOTIDE SEQUENCE</scope>
    <source>
        <strain evidence="12">Ploen Becks lab</strain>
    </source>
</reference>
<dbReference type="OrthoDB" id="494673at2759"/>
<proteinExistence type="inferred from homology"/>
<evidence type="ECO:0000256" key="9">
    <source>
        <dbReference type="ARBA" id="ARBA00023286"/>
    </source>
</evidence>
<feature type="non-terminal residue" evidence="12">
    <location>
        <position position="1"/>
    </location>
</feature>
<keyword evidence="8" id="KW-0675">Receptor</keyword>
<organism evidence="12 13">
    <name type="scientific">Brachionus calyciflorus</name>
    <dbReference type="NCBI Taxonomy" id="104777"/>
    <lineage>
        <taxon>Eukaryota</taxon>
        <taxon>Metazoa</taxon>
        <taxon>Spiralia</taxon>
        <taxon>Gnathifera</taxon>
        <taxon>Rotifera</taxon>
        <taxon>Eurotatoria</taxon>
        <taxon>Monogononta</taxon>
        <taxon>Pseudotrocha</taxon>
        <taxon>Ploima</taxon>
        <taxon>Brachionidae</taxon>
        <taxon>Brachionus</taxon>
    </lineage>
</organism>
<evidence type="ECO:0008006" key="14">
    <source>
        <dbReference type="Google" id="ProtNLM"/>
    </source>
</evidence>
<evidence type="ECO:0000256" key="4">
    <source>
        <dbReference type="ARBA" id="ARBA00022692"/>
    </source>
</evidence>
<protein>
    <recommendedName>
        <fullName evidence="14">Purinergic receptor</fullName>
    </recommendedName>
</protein>
<name>A0A814P4J7_9BILA</name>
<keyword evidence="3" id="KW-0813">Transport</keyword>
<dbReference type="GO" id="GO:0012505">
    <property type="term" value="C:endomembrane system"/>
    <property type="evidence" value="ECO:0007669"/>
    <property type="project" value="UniProtKB-SubCell"/>
</dbReference>
<dbReference type="AlphaFoldDB" id="A0A814P4J7"/>
<dbReference type="NCBIfam" id="TIGR00863">
    <property type="entry name" value="P2X"/>
    <property type="match status" value="1"/>
</dbReference>
<accession>A0A814P4J7</accession>
<dbReference type="InterPro" id="IPR027309">
    <property type="entry name" value="P2X_extracellular_dom_sf"/>
</dbReference>
<dbReference type="PANTHER" id="PTHR10125:SF31">
    <property type="entry name" value="P2X RECEPTOR E"/>
    <property type="match status" value="1"/>
</dbReference>
<dbReference type="InterPro" id="IPR059116">
    <property type="entry name" value="P2X_receptor"/>
</dbReference>
<comment type="subcellular location">
    <subcellularLocation>
        <location evidence="1">Endomembrane system</location>
    </subcellularLocation>
</comment>
<dbReference type="GO" id="GO:0004931">
    <property type="term" value="F:extracellularly ATP-gated monoatomic cation channel activity"/>
    <property type="evidence" value="ECO:0007669"/>
    <property type="project" value="InterPro"/>
</dbReference>
<keyword evidence="10" id="KW-0407">Ion channel</keyword>
<dbReference type="GO" id="GO:0070588">
    <property type="term" value="P:calcium ion transmembrane transport"/>
    <property type="evidence" value="ECO:0007669"/>
    <property type="project" value="TreeGrafter"/>
</dbReference>
<evidence type="ECO:0000256" key="2">
    <source>
        <dbReference type="ARBA" id="ARBA00009848"/>
    </source>
</evidence>
<evidence type="ECO:0000313" key="12">
    <source>
        <dbReference type="EMBL" id="CAF1099834.1"/>
    </source>
</evidence>
<evidence type="ECO:0000313" key="13">
    <source>
        <dbReference type="Proteomes" id="UP000663879"/>
    </source>
</evidence>
<keyword evidence="13" id="KW-1185">Reference proteome</keyword>
<sequence length="362" mass="41729">WDIIKNKSYQAFDPVSSTVTSKVKGLGFVNNTNIQRALDSDFLIRNDEKYRLFDTADYIIPPTEYNSIFLMTNFVETVQTQSKCGEDYTKKTFHCKTDSDCIVSSSSYNNWHGIPTGKCIDSPLNGIKVCEISGWCPVEIETESTRNLIENIENFTIFIKNDIQFKKYGKKQRNILPNITNDYISSCKHDDKTDPYCPVFLVSEILEDAEPDLMERKQILQKGGVVQIEINWECNLDTDFKKCMPKYSFERFDLKFRDLTGASGFNFRFADKYAVNGTIYRTLIKAYGLRFIIVVTGKAGRFDFIPLLLTIGAGIGLLAIPTLIADFILLNLTKERKFYQKLKEYDYKSNENKEITMVEDRF</sequence>
<comment type="caution">
    <text evidence="12">The sequence shown here is derived from an EMBL/GenBank/DDBJ whole genome shotgun (WGS) entry which is preliminary data.</text>
</comment>
<keyword evidence="4 11" id="KW-0812">Transmembrane</keyword>
<feature type="transmembrane region" description="Helical" evidence="11">
    <location>
        <begin position="304"/>
        <end position="332"/>
    </location>
</feature>
<dbReference type="GO" id="GO:0098794">
    <property type="term" value="C:postsynapse"/>
    <property type="evidence" value="ECO:0007669"/>
    <property type="project" value="GOC"/>
</dbReference>
<dbReference type="GO" id="GO:0033198">
    <property type="term" value="P:response to ATP"/>
    <property type="evidence" value="ECO:0007669"/>
    <property type="project" value="InterPro"/>
</dbReference>
<dbReference type="FunFam" id="1.10.287.940:FF:000010">
    <property type="entry name" value="P2X receptor E"/>
    <property type="match status" value="1"/>
</dbReference>
<dbReference type="PANTHER" id="PTHR10125">
    <property type="entry name" value="P2X PURINOCEPTOR"/>
    <property type="match status" value="1"/>
</dbReference>
<dbReference type="Gene3D" id="2.60.490.10">
    <property type="entry name" value="atp-gated p2x4 ion channel domain"/>
    <property type="match status" value="1"/>
</dbReference>
<keyword evidence="7 11" id="KW-0472">Membrane</keyword>
<dbReference type="GO" id="GO:0001614">
    <property type="term" value="F:purinergic nucleotide receptor activity"/>
    <property type="evidence" value="ECO:0007669"/>
    <property type="project" value="InterPro"/>
</dbReference>
<dbReference type="PRINTS" id="PR01307">
    <property type="entry name" value="P2XRECEPTOR"/>
</dbReference>
<evidence type="ECO:0000256" key="3">
    <source>
        <dbReference type="ARBA" id="ARBA00022448"/>
    </source>
</evidence>
<evidence type="ECO:0000256" key="1">
    <source>
        <dbReference type="ARBA" id="ARBA00004308"/>
    </source>
</evidence>
<gene>
    <name evidence="12" type="ORF">OXX778_LOCUS21091</name>
</gene>
<evidence type="ECO:0000256" key="10">
    <source>
        <dbReference type="ARBA" id="ARBA00023303"/>
    </source>
</evidence>
<evidence type="ECO:0000256" key="8">
    <source>
        <dbReference type="ARBA" id="ARBA00023170"/>
    </source>
</evidence>
<evidence type="ECO:0000256" key="5">
    <source>
        <dbReference type="ARBA" id="ARBA00022989"/>
    </source>
</evidence>
<keyword evidence="6" id="KW-0406">Ion transport</keyword>
<evidence type="ECO:0000256" key="11">
    <source>
        <dbReference type="SAM" id="Phobius"/>
    </source>
</evidence>
<dbReference type="EMBL" id="CAJNOC010007483">
    <property type="protein sequence ID" value="CAF1099834.1"/>
    <property type="molecule type" value="Genomic_DNA"/>
</dbReference>
<dbReference type="InterPro" id="IPR001429">
    <property type="entry name" value="P2X_purnocptor"/>
</dbReference>
<keyword evidence="5 11" id="KW-1133">Transmembrane helix</keyword>
<evidence type="ECO:0000256" key="7">
    <source>
        <dbReference type="ARBA" id="ARBA00023136"/>
    </source>
</evidence>
<dbReference type="Proteomes" id="UP000663879">
    <property type="component" value="Unassembled WGS sequence"/>
</dbReference>
<comment type="similarity">
    <text evidence="2">Belongs to the P2X receptor family.</text>
</comment>
<dbReference type="Pfam" id="PF00864">
    <property type="entry name" value="P2X_receptor"/>
    <property type="match status" value="1"/>
</dbReference>
<keyword evidence="9" id="KW-1071">Ligand-gated ion channel</keyword>
<dbReference type="GO" id="GO:0005886">
    <property type="term" value="C:plasma membrane"/>
    <property type="evidence" value="ECO:0007669"/>
    <property type="project" value="InterPro"/>
</dbReference>
<dbReference type="Gene3D" id="1.10.287.940">
    <property type="entry name" value="atp-gated p2x4 ion channel"/>
    <property type="match status" value="1"/>
</dbReference>